<comment type="caution">
    <text evidence="1">The sequence shown here is derived from an EMBL/GenBank/DDBJ whole genome shotgun (WGS) entry which is preliminary data.</text>
</comment>
<accession>A0ABN2R1C5</accession>
<evidence type="ECO:0000313" key="2">
    <source>
        <dbReference type="Proteomes" id="UP001501116"/>
    </source>
</evidence>
<dbReference type="Proteomes" id="UP001501116">
    <property type="component" value="Unassembled WGS sequence"/>
</dbReference>
<dbReference type="EMBL" id="BAAANN010000013">
    <property type="protein sequence ID" value="GAA1961931.1"/>
    <property type="molecule type" value="Genomic_DNA"/>
</dbReference>
<sequence length="95" mass="10593">MELAIITAALVALVVAVVWHVAEEYRARTIAARRRVVVCLVDDQAITGILWRRHRRLVVVRSAELVQPGREAVGMDGDVVIERDRINWVQIVGAG</sequence>
<name>A0ABN2R1C5_9PSEU</name>
<dbReference type="RefSeq" id="WP_344419576.1">
    <property type="nucleotide sequence ID" value="NZ_BAAANN010000013.1"/>
</dbReference>
<proteinExistence type="predicted"/>
<organism evidence="1 2">
    <name type="scientific">Amycolatopsis minnesotensis</name>
    <dbReference type="NCBI Taxonomy" id="337894"/>
    <lineage>
        <taxon>Bacteria</taxon>
        <taxon>Bacillati</taxon>
        <taxon>Actinomycetota</taxon>
        <taxon>Actinomycetes</taxon>
        <taxon>Pseudonocardiales</taxon>
        <taxon>Pseudonocardiaceae</taxon>
        <taxon>Amycolatopsis</taxon>
    </lineage>
</organism>
<reference evidence="1 2" key="1">
    <citation type="journal article" date="2019" name="Int. J. Syst. Evol. Microbiol.">
        <title>The Global Catalogue of Microorganisms (GCM) 10K type strain sequencing project: providing services to taxonomists for standard genome sequencing and annotation.</title>
        <authorList>
            <consortium name="The Broad Institute Genomics Platform"/>
            <consortium name="The Broad Institute Genome Sequencing Center for Infectious Disease"/>
            <person name="Wu L."/>
            <person name="Ma J."/>
        </authorList>
    </citation>
    <scope>NUCLEOTIDE SEQUENCE [LARGE SCALE GENOMIC DNA]</scope>
    <source>
        <strain evidence="1 2">JCM 14545</strain>
    </source>
</reference>
<protein>
    <submittedName>
        <fullName evidence="1">Uncharacterized protein</fullName>
    </submittedName>
</protein>
<keyword evidence="2" id="KW-1185">Reference proteome</keyword>
<evidence type="ECO:0000313" key="1">
    <source>
        <dbReference type="EMBL" id="GAA1961931.1"/>
    </source>
</evidence>
<gene>
    <name evidence="1" type="ORF">GCM10009754_36300</name>
</gene>